<keyword evidence="2" id="KW-0547">Nucleotide-binding</keyword>
<dbReference type="AlphaFoldDB" id="A0A849HMN7"/>
<dbReference type="CDD" id="cd00757">
    <property type="entry name" value="ThiF_MoeB_HesA_family"/>
    <property type="match status" value="1"/>
</dbReference>
<dbReference type="InterPro" id="IPR001763">
    <property type="entry name" value="Rhodanese-like_dom"/>
</dbReference>
<protein>
    <submittedName>
        <fullName evidence="5">Molybdopterin-synthase adenylyltransferase MoeB</fullName>
    </submittedName>
</protein>
<dbReference type="GO" id="GO:0004792">
    <property type="term" value="F:thiosulfate-cyanide sulfurtransferase activity"/>
    <property type="evidence" value="ECO:0007669"/>
    <property type="project" value="TreeGrafter"/>
</dbReference>
<proteinExistence type="predicted"/>
<dbReference type="PANTHER" id="PTHR10953:SF102">
    <property type="entry name" value="ADENYLYLTRANSFERASE AND SULFURTRANSFERASE MOCS3"/>
    <property type="match status" value="1"/>
</dbReference>
<evidence type="ECO:0000259" key="4">
    <source>
        <dbReference type="PROSITE" id="PS50206"/>
    </source>
</evidence>
<dbReference type="GO" id="GO:0008146">
    <property type="term" value="F:sulfotransferase activity"/>
    <property type="evidence" value="ECO:0007669"/>
    <property type="project" value="TreeGrafter"/>
</dbReference>
<sequence>MGIPPLVSPGPELTAEQKARYARHILLPQIGLEGQRRLANARVLVVGAGGLGSPALLYLAAAGVGTIGVVDDDVVDASNLQRQVVHGVKDVGRRKTESAAETVAGVNPLVQVVRHDVRLSADNALEILADYDVVLDGADNFATRYLVNDACVLLGLPHVWGSIYRFDGQVSVWFAGVGPCYRCVFPDPPPPDAVPSCATGGVLGALCASIGSVQVTEAVKLITGEGEPLVGRLLVHDALRQSWDSLTVRADPDCPVCGESPTVTSLVDYEQFCGMPGASGGADVDSAAPEAGFGEVSATELATMLAERESGQRDFVLVDVREPGEREVVSIPGAVPIHLDRFREGTAAPELPRGIPVVVHCKSGARSAEAAGLLAATGRDDVTNLTGGVLAWVRDVDPSLPTY</sequence>
<keyword evidence="1 5" id="KW-0808">Transferase</keyword>
<keyword evidence="5" id="KW-0548">Nucleotidyltransferase</keyword>
<evidence type="ECO:0000256" key="2">
    <source>
        <dbReference type="ARBA" id="ARBA00022741"/>
    </source>
</evidence>
<dbReference type="EMBL" id="JABEPQ010000001">
    <property type="protein sequence ID" value="NNM45857.1"/>
    <property type="molecule type" value="Genomic_DNA"/>
</dbReference>
<reference evidence="5 6" key="1">
    <citation type="submission" date="2020-04" db="EMBL/GenBank/DDBJ databases">
        <title>Knoellia sp. isolate from air conditioner.</title>
        <authorList>
            <person name="Chea S."/>
            <person name="Kim D.-U."/>
        </authorList>
    </citation>
    <scope>NUCLEOTIDE SEQUENCE [LARGE SCALE GENOMIC DNA]</scope>
    <source>
        <strain evidence="5 6">DB2414S</strain>
    </source>
</reference>
<dbReference type="CDD" id="cd00158">
    <property type="entry name" value="RHOD"/>
    <property type="match status" value="1"/>
</dbReference>
<dbReference type="Pfam" id="PF00899">
    <property type="entry name" value="ThiF"/>
    <property type="match status" value="1"/>
</dbReference>
<dbReference type="Gene3D" id="3.40.250.10">
    <property type="entry name" value="Rhodanese-like domain"/>
    <property type="match status" value="1"/>
</dbReference>
<accession>A0A849HMN7</accession>
<name>A0A849HMN7_9MICO</name>
<gene>
    <name evidence="5" type="primary">moeB</name>
    <name evidence="5" type="ORF">HJG52_07535</name>
</gene>
<dbReference type="FunFam" id="3.40.50.720:FF:000033">
    <property type="entry name" value="Adenylyltransferase and sulfurtransferase MOCS3"/>
    <property type="match status" value="1"/>
</dbReference>
<evidence type="ECO:0000256" key="3">
    <source>
        <dbReference type="ARBA" id="ARBA00022840"/>
    </source>
</evidence>
<dbReference type="Proteomes" id="UP000588586">
    <property type="component" value="Unassembled WGS sequence"/>
</dbReference>
<dbReference type="PANTHER" id="PTHR10953">
    <property type="entry name" value="UBIQUITIN-ACTIVATING ENZYME E1"/>
    <property type="match status" value="1"/>
</dbReference>
<comment type="caution">
    <text evidence="5">The sequence shown here is derived from an EMBL/GenBank/DDBJ whole genome shotgun (WGS) entry which is preliminary data.</text>
</comment>
<dbReference type="GO" id="GO:0016779">
    <property type="term" value="F:nucleotidyltransferase activity"/>
    <property type="evidence" value="ECO:0007669"/>
    <property type="project" value="UniProtKB-KW"/>
</dbReference>
<feature type="domain" description="Rhodanese" evidence="4">
    <location>
        <begin position="311"/>
        <end position="401"/>
    </location>
</feature>
<dbReference type="InterPro" id="IPR036873">
    <property type="entry name" value="Rhodanese-like_dom_sf"/>
</dbReference>
<dbReference type="InterPro" id="IPR000594">
    <property type="entry name" value="ThiF_NAD_FAD-bd"/>
</dbReference>
<dbReference type="SMART" id="SM00450">
    <property type="entry name" value="RHOD"/>
    <property type="match status" value="1"/>
</dbReference>
<dbReference type="GO" id="GO:0005829">
    <property type="term" value="C:cytosol"/>
    <property type="evidence" value="ECO:0007669"/>
    <property type="project" value="TreeGrafter"/>
</dbReference>
<dbReference type="InterPro" id="IPR045886">
    <property type="entry name" value="ThiF/MoeB/HesA"/>
</dbReference>
<dbReference type="RefSeq" id="WP_171242830.1">
    <property type="nucleotide sequence ID" value="NZ_JABEPQ010000001.1"/>
</dbReference>
<dbReference type="Gene3D" id="3.40.50.720">
    <property type="entry name" value="NAD(P)-binding Rossmann-like Domain"/>
    <property type="match status" value="1"/>
</dbReference>
<dbReference type="SUPFAM" id="SSF69572">
    <property type="entry name" value="Activating enzymes of the ubiquitin-like proteins"/>
    <property type="match status" value="1"/>
</dbReference>
<keyword evidence="6" id="KW-1185">Reference proteome</keyword>
<dbReference type="GO" id="GO:0005524">
    <property type="term" value="F:ATP binding"/>
    <property type="evidence" value="ECO:0007669"/>
    <property type="project" value="UniProtKB-KW"/>
</dbReference>
<evidence type="ECO:0000256" key="1">
    <source>
        <dbReference type="ARBA" id="ARBA00022679"/>
    </source>
</evidence>
<evidence type="ECO:0000313" key="5">
    <source>
        <dbReference type="EMBL" id="NNM45857.1"/>
    </source>
</evidence>
<dbReference type="NCBIfam" id="NF004281">
    <property type="entry name" value="PRK05690.1"/>
    <property type="match status" value="1"/>
</dbReference>
<organism evidence="5 6">
    <name type="scientific">Knoellia koreensis</name>
    <dbReference type="NCBI Taxonomy" id="2730921"/>
    <lineage>
        <taxon>Bacteria</taxon>
        <taxon>Bacillati</taxon>
        <taxon>Actinomycetota</taxon>
        <taxon>Actinomycetes</taxon>
        <taxon>Micrococcales</taxon>
        <taxon>Intrasporangiaceae</taxon>
        <taxon>Knoellia</taxon>
    </lineage>
</organism>
<dbReference type="PROSITE" id="PS50206">
    <property type="entry name" value="RHODANESE_3"/>
    <property type="match status" value="1"/>
</dbReference>
<evidence type="ECO:0000313" key="6">
    <source>
        <dbReference type="Proteomes" id="UP000588586"/>
    </source>
</evidence>
<dbReference type="GO" id="GO:0008641">
    <property type="term" value="F:ubiquitin-like modifier activating enzyme activity"/>
    <property type="evidence" value="ECO:0007669"/>
    <property type="project" value="InterPro"/>
</dbReference>
<dbReference type="InterPro" id="IPR035985">
    <property type="entry name" value="Ubiquitin-activating_enz"/>
</dbReference>
<keyword evidence="3" id="KW-0067">ATP-binding</keyword>
<dbReference type="Pfam" id="PF00581">
    <property type="entry name" value="Rhodanese"/>
    <property type="match status" value="1"/>
</dbReference>